<protein>
    <submittedName>
        <fullName evidence="1">Uncharacterized protein</fullName>
    </submittedName>
</protein>
<dbReference type="InParanoid" id="S2KB24"/>
<dbReference type="VEuPathDB" id="FungiDB:HMPREF1544_03731"/>
<dbReference type="AlphaFoldDB" id="S2KB24"/>
<evidence type="ECO:0000313" key="2">
    <source>
        <dbReference type="Proteomes" id="UP000014254"/>
    </source>
</evidence>
<keyword evidence="2" id="KW-1185">Reference proteome</keyword>
<sequence length="602" mass="69567">MDRWDDKIIDDLFPETIFQKYFELKSKDKNQLTETDMLVLSSILDYLERIRTKVSKDHGIPLDVSQIVFLLPVYWTEDRQTDMLRTLFLETRWIAADDGESKLVVVPFVEAFVNFLRNSADHQIQLARERKYLMLSACKTNDPKKITYTCTCFQMQSAKELIAVSKTLASSDFLLVPTILDSRSIRLPELNDVLLVAVKKLLTEMQIDSRNDTQCEVTDENNCAPEISEIASRFVKDLFCEKCPLIDFYIVHESEFLPLVDSYESQLQDLSSLSYHQFMKIISLDTSVQQYAKQIVDFIQSFLDEYDLISNSPDGIHDIILRDNYLPDYYRYFIKESFLQAKLVRPETNFITIPDIGHLGEFAIQKPLKMIQIANVILPPVILGEEDSDSVASDRIQEDNSSFLPMNSYYIQVNIEEQQIKYILNKVIKTPSSKNAAQLFTVQEREISINGLASSASDEMWNHYQRLESEGHLGALIDWCHKHEAILLSTRHYECFSANMKRIVRAWVRDKQIFTNEELDTYHSVFIDDQCACALKITRRMLLEVGMKPAIANVATTIVGGAFSNDYFGLYQVSAWIVRGCMTSIVNSHYSYSLERFFQEKL</sequence>
<organism evidence="1 2">
    <name type="scientific">Mucor circinelloides f. circinelloides (strain 1006PhL)</name>
    <name type="common">Mucormycosis agent</name>
    <name type="synonym">Calyptromyces circinelloides</name>
    <dbReference type="NCBI Taxonomy" id="1220926"/>
    <lineage>
        <taxon>Eukaryota</taxon>
        <taxon>Fungi</taxon>
        <taxon>Fungi incertae sedis</taxon>
        <taxon>Mucoromycota</taxon>
        <taxon>Mucoromycotina</taxon>
        <taxon>Mucoromycetes</taxon>
        <taxon>Mucorales</taxon>
        <taxon>Mucorineae</taxon>
        <taxon>Mucoraceae</taxon>
        <taxon>Mucor</taxon>
    </lineage>
</organism>
<gene>
    <name evidence="1" type="ORF">HMPREF1544_03731</name>
</gene>
<name>S2KB24_MUCC1</name>
<dbReference type="OrthoDB" id="2282815at2759"/>
<accession>S2KB24</accession>
<proteinExistence type="predicted"/>
<dbReference type="Proteomes" id="UP000014254">
    <property type="component" value="Unassembled WGS sequence"/>
</dbReference>
<dbReference type="EMBL" id="KE123934">
    <property type="protein sequence ID" value="EPB89500.1"/>
    <property type="molecule type" value="Genomic_DNA"/>
</dbReference>
<reference evidence="2" key="1">
    <citation type="submission" date="2013-05" db="EMBL/GenBank/DDBJ databases">
        <title>The Genome sequence of Mucor circinelloides f. circinelloides 1006PhL.</title>
        <authorList>
            <consortium name="The Broad Institute Genomics Platform"/>
            <person name="Cuomo C."/>
            <person name="Earl A."/>
            <person name="Findley K."/>
            <person name="Lee S.C."/>
            <person name="Walker B."/>
            <person name="Young S."/>
            <person name="Zeng Q."/>
            <person name="Gargeya S."/>
            <person name="Fitzgerald M."/>
            <person name="Haas B."/>
            <person name="Abouelleil A."/>
            <person name="Allen A.W."/>
            <person name="Alvarado L."/>
            <person name="Arachchi H.M."/>
            <person name="Berlin A.M."/>
            <person name="Chapman S.B."/>
            <person name="Gainer-Dewar J."/>
            <person name="Goldberg J."/>
            <person name="Griggs A."/>
            <person name="Gujja S."/>
            <person name="Hansen M."/>
            <person name="Howarth C."/>
            <person name="Imamovic A."/>
            <person name="Ireland A."/>
            <person name="Larimer J."/>
            <person name="McCowan C."/>
            <person name="Murphy C."/>
            <person name="Pearson M."/>
            <person name="Poon T.W."/>
            <person name="Priest M."/>
            <person name="Roberts A."/>
            <person name="Saif S."/>
            <person name="Shea T."/>
            <person name="Sisk P."/>
            <person name="Sykes S."/>
            <person name="Wortman J."/>
            <person name="Nusbaum C."/>
            <person name="Birren B."/>
        </authorList>
    </citation>
    <scope>NUCLEOTIDE SEQUENCE [LARGE SCALE GENOMIC DNA]</scope>
    <source>
        <strain evidence="2">1006PhL</strain>
    </source>
</reference>
<evidence type="ECO:0000313" key="1">
    <source>
        <dbReference type="EMBL" id="EPB89500.1"/>
    </source>
</evidence>